<keyword evidence="1" id="KW-0560">Oxidoreductase</keyword>
<dbReference type="RefSeq" id="WP_142895931.1">
    <property type="nucleotide sequence ID" value="NZ_ML660053.1"/>
</dbReference>
<dbReference type="PANTHER" id="PTHR20883:SF46">
    <property type="entry name" value="PHYTANOYL-COA HYDROXYLASE"/>
    <property type="match status" value="1"/>
</dbReference>
<evidence type="ECO:0000313" key="1">
    <source>
        <dbReference type="EMBL" id="TQV82300.1"/>
    </source>
</evidence>
<proteinExistence type="predicted"/>
<dbReference type="GO" id="GO:0005506">
    <property type="term" value="F:iron ion binding"/>
    <property type="evidence" value="ECO:0007669"/>
    <property type="project" value="UniProtKB-ARBA"/>
</dbReference>
<dbReference type="InterPro" id="IPR008775">
    <property type="entry name" value="Phytyl_CoA_dOase-like"/>
</dbReference>
<dbReference type="Pfam" id="PF05721">
    <property type="entry name" value="PhyH"/>
    <property type="match status" value="1"/>
</dbReference>
<name>A0A545TYK3_9PROT</name>
<reference evidence="1 2" key="1">
    <citation type="submission" date="2019-06" db="EMBL/GenBank/DDBJ databases">
        <title>Whole genome sequence for Rhodospirillaceae sp. R148.</title>
        <authorList>
            <person name="Wang G."/>
        </authorList>
    </citation>
    <scope>NUCLEOTIDE SEQUENCE [LARGE SCALE GENOMIC DNA]</scope>
    <source>
        <strain evidence="1 2">R148</strain>
    </source>
</reference>
<comment type="caution">
    <text evidence="1">The sequence shown here is derived from an EMBL/GenBank/DDBJ whole genome shotgun (WGS) entry which is preliminary data.</text>
</comment>
<dbReference type="Proteomes" id="UP000315252">
    <property type="component" value="Unassembled WGS sequence"/>
</dbReference>
<dbReference type="EMBL" id="VHSH01000002">
    <property type="protein sequence ID" value="TQV82300.1"/>
    <property type="molecule type" value="Genomic_DNA"/>
</dbReference>
<dbReference type="OrthoDB" id="2553118at2"/>
<organism evidence="1 2">
    <name type="scientific">Denitrobaculum tricleocarpae</name>
    <dbReference type="NCBI Taxonomy" id="2591009"/>
    <lineage>
        <taxon>Bacteria</taxon>
        <taxon>Pseudomonadati</taxon>
        <taxon>Pseudomonadota</taxon>
        <taxon>Alphaproteobacteria</taxon>
        <taxon>Rhodospirillales</taxon>
        <taxon>Rhodospirillaceae</taxon>
        <taxon>Denitrobaculum</taxon>
    </lineage>
</organism>
<dbReference type="SUPFAM" id="SSF51197">
    <property type="entry name" value="Clavaminate synthase-like"/>
    <property type="match status" value="1"/>
</dbReference>
<gene>
    <name evidence="1" type="ORF">FKG95_08775</name>
</gene>
<accession>A0A545TYK3</accession>
<evidence type="ECO:0000313" key="2">
    <source>
        <dbReference type="Proteomes" id="UP000315252"/>
    </source>
</evidence>
<dbReference type="AlphaFoldDB" id="A0A545TYK3"/>
<keyword evidence="1" id="KW-0223">Dioxygenase</keyword>
<protein>
    <submittedName>
        <fullName evidence="1">Phytanoyl-CoA dioxygenase family protein</fullName>
    </submittedName>
</protein>
<dbReference type="GO" id="GO:0016706">
    <property type="term" value="F:2-oxoglutarate-dependent dioxygenase activity"/>
    <property type="evidence" value="ECO:0007669"/>
    <property type="project" value="UniProtKB-ARBA"/>
</dbReference>
<dbReference type="PANTHER" id="PTHR20883">
    <property type="entry name" value="PHYTANOYL-COA DIOXYGENASE DOMAIN CONTAINING 1"/>
    <property type="match status" value="1"/>
</dbReference>
<dbReference type="Gene3D" id="2.60.120.620">
    <property type="entry name" value="q2cbj1_9rhob like domain"/>
    <property type="match status" value="1"/>
</dbReference>
<sequence length="277" mass="31308">MVQDHVSQFQAQGYAVVRGVFAPDEIAEMAEAFDGIHARALAGGRNWRDRNTFFCLADDPAKGKILRYVQWPGWIDEGLERVRRDPRILEILEPLIGPNLKQIINQMHWKAPGASAEFGFHQDSRSRRPREAYRDLANSYIQTGIAIDPHSMENGAMVVCPESHLSGDLPFDADRRSMDQEMDTADLSRLGLRSDKVAVLKMAPGDMALWHVHTLHGSGPNRSTIDRRFYINGYVIAENCDRGEWAFRDGAPCPLRGEQSLVHYDELYSNPGPMYLD</sequence>
<keyword evidence="2" id="KW-1185">Reference proteome</keyword>